<reference evidence="3" key="1">
    <citation type="submission" date="2025-08" db="UniProtKB">
        <authorList>
            <consortium name="RefSeq"/>
        </authorList>
    </citation>
    <scope>IDENTIFICATION</scope>
</reference>
<dbReference type="RefSeq" id="XP_055874337.1">
    <property type="nucleotide sequence ID" value="XM_056018362.1"/>
</dbReference>
<keyword evidence="1" id="KW-0175">Coiled coil</keyword>
<dbReference type="AlphaFoldDB" id="A0A9W2ZH62"/>
<dbReference type="GeneID" id="106065035"/>
<proteinExistence type="predicted"/>
<evidence type="ECO:0000313" key="2">
    <source>
        <dbReference type="Proteomes" id="UP001165740"/>
    </source>
</evidence>
<dbReference type="OrthoDB" id="10287663at2759"/>
<evidence type="ECO:0000256" key="1">
    <source>
        <dbReference type="SAM" id="Coils"/>
    </source>
</evidence>
<evidence type="ECO:0000313" key="3">
    <source>
        <dbReference type="RefSeq" id="XP_055874337.1"/>
    </source>
</evidence>
<accession>A0A9W2ZH62</accession>
<name>A0A9W2ZH62_BIOGL</name>
<feature type="coiled-coil region" evidence="1">
    <location>
        <begin position="14"/>
        <end position="48"/>
    </location>
</feature>
<protein>
    <submittedName>
        <fullName evidence="3">Uncharacterized protein LOC106065035 isoform X1</fullName>
    </submittedName>
</protein>
<organism evidence="2 3">
    <name type="scientific">Biomphalaria glabrata</name>
    <name type="common">Bloodfluke planorb</name>
    <name type="synonym">Freshwater snail</name>
    <dbReference type="NCBI Taxonomy" id="6526"/>
    <lineage>
        <taxon>Eukaryota</taxon>
        <taxon>Metazoa</taxon>
        <taxon>Spiralia</taxon>
        <taxon>Lophotrochozoa</taxon>
        <taxon>Mollusca</taxon>
        <taxon>Gastropoda</taxon>
        <taxon>Heterobranchia</taxon>
        <taxon>Euthyneura</taxon>
        <taxon>Panpulmonata</taxon>
        <taxon>Hygrophila</taxon>
        <taxon>Lymnaeoidea</taxon>
        <taxon>Planorbidae</taxon>
        <taxon>Biomphalaria</taxon>
    </lineage>
</organism>
<feature type="coiled-coil region" evidence="1">
    <location>
        <begin position="178"/>
        <end position="205"/>
    </location>
</feature>
<sequence>MTMDSVLDNLFSAIIRTENEAEQEKKLCKEAKDNIESQQTKLVDLTLAAGELRQKIENLEVCYNKSSATVSVLKLTEEYFGGVLQQIQQEIRDNTDKLNSDTSSKLHNFIGTIDDLQEGLCSGRNVTGFHELSEHVDIQTQLLESENATDCHHEMKDDQYTARRHEMVTLSDGLQRQIIETERLLSQEREAIEKLKHERRTLLEEPKSGEQFKKLQFKLERHKICQD</sequence>
<keyword evidence="2" id="KW-1185">Reference proteome</keyword>
<dbReference type="Proteomes" id="UP001165740">
    <property type="component" value="Chromosome 1"/>
</dbReference>
<gene>
    <name evidence="3" type="primary">LOC106065035</name>
</gene>